<evidence type="ECO:0000313" key="2">
    <source>
        <dbReference type="Proteomes" id="UP001319180"/>
    </source>
</evidence>
<accession>A0AAP2D9L8</accession>
<gene>
    <name evidence="1" type="ORF">KK078_14945</name>
</gene>
<dbReference type="Proteomes" id="UP001319180">
    <property type="component" value="Unassembled WGS sequence"/>
</dbReference>
<protein>
    <submittedName>
        <fullName evidence="1">Uncharacterized protein</fullName>
    </submittedName>
</protein>
<keyword evidence="2" id="KW-1185">Reference proteome</keyword>
<organism evidence="1 2">
    <name type="scientific">Dawidia soli</name>
    <dbReference type="NCBI Taxonomy" id="2782352"/>
    <lineage>
        <taxon>Bacteria</taxon>
        <taxon>Pseudomonadati</taxon>
        <taxon>Bacteroidota</taxon>
        <taxon>Cytophagia</taxon>
        <taxon>Cytophagales</taxon>
        <taxon>Chryseotaleaceae</taxon>
        <taxon>Dawidia</taxon>
    </lineage>
</organism>
<reference evidence="1 2" key="1">
    <citation type="submission" date="2021-05" db="EMBL/GenBank/DDBJ databases">
        <title>A Polyphasic approach of four new species of the genus Ohtaekwangia: Ohtaekwangia histidinii sp. nov., Ohtaekwangia cretensis sp. nov., Ohtaekwangia indiensis sp. nov., Ohtaekwangia reichenbachii sp. nov. from diverse environment.</title>
        <authorList>
            <person name="Octaviana S."/>
        </authorList>
    </citation>
    <scope>NUCLEOTIDE SEQUENCE [LARGE SCALE GENOMIC DNA]</scope>
    <source>
        <strain evidence="1 2">PWU37</strain>
    </source>
</reference>
<proteinExistence type="predicted"/>
<dbReference type="EMBL" id="JAHESC010000020">
    <property type="protein sequence ID" value="MBT1687864.1"/>
    <property type="molecule type" value="Genomic_DNA"/>
</dbReference>
<dbReference type="RefSeq" id="WP_254091091.1">
    <property type="nucleotide sequence ID" value="NZ_JAHESC010000020.1"/>
</dbReference>
<name>A0AAP2D9L8_9BACT</name>
<comment type="caution">
    <text evidence="1">The sequence shown here is derived from an EMBL/GenBank/DDBJ whole genome shotgun (WGS) entry which is preliminary data.</text>
</comment>
<evidence type="ECO:0000313" key="1">
    <source>
        <dbReference type="EMBL" id="MBT1687864.1"/>
    </source>
</evidence>
<sequence length="79" mass="9188">MTRYPQETPTILVLKTNIADQACLNKIAPVLSGDKRILRWNVDQQDIDNVLRIECEELTYEDIFHMVLKAGLWCEELPD</sequence>
<dbReference type="AlphaFoldDB" id="A0AAP2D9L8"/>